<evidence type="ECO:0000313" key="6">
    <source>
        <dbReference type="EMBL" id="MDQ0455348.1"/>
    </source>
</evidence>
<keyword evidence="7" id="KW-1185">Reference proteome</keyword>
<evidence type="ECO:0000256" key="4">
    <source>
        <dbReference type="PROSITE-ProRule" id="PRU00433"/>
    </source>
</evidence>
<organism evidence="6 7">
    <name type="scientific">Rhizobium paknamense</name>
    <dbReference type="NCBI Taxonomy" id="1206817"/>
    <lineage>
        <taxon>Bacteria</taxon>
        <taxon>Pseudomonadati</taxon>
        <taxon>Pseudomonadota</taxon>
        <taxon>Alphaproteobacteria</taxon>
        <taxon>Hyphomicrobiales</taxon>
        <taxon>Rhizobiaceae</taxon>
        <taxon>Rhizobium/Agrobacterium group</taxon>
        <taxon>Rhizobium</taxon>
    </lineage>
</organism>
<gene>
    <name evidence="6" type="ORF">QO005_001682</name>
</gene>
<name>A0ABU0ICK9_9HYPH</name>
<evidence type="ECO:0000259" key="5">
    <source>
        <dbReference type="PROSITE" id="PS51007"/>
    </source>
</evidence>
<dbReference type="PIRSF" id="PIRSF028099">
    <property type="entry name" value="DUF1111"/>
    <property type="match status" value="1"/>
</dbReference>
<evidence type="ECO:0000256" key="1">
    <source>
        <dbReference type="ARBA" id="ARBA00022617"/>
    </source>
</evidence>
<reference evidence="6 7" key="1">
    <citation type="submission" date="2023-07" db="EMBL/GenBank/DDBJ databases">
        <title>Genomic Encyclopedia of Type Strains, Phase IV (KMG-IV): sequencing the most valuable type-strain genomes for metagenomic binning, comparative biology and taxonomic classification.</title>
        <authorList>
            <person name="Goeker M."/>
        </authorList>
    </citation>
    <scope>NUCLEOTIDE SEQUENCE [LARGE SCALE GENOMIC DNA]</scope>
    <source>
        <strain evidence="6 7">DSM 100301</strain>
    </source>
</reference>
<evidence type="ECO:0000256" key="3">
    <source>
        <dbReference type="ARBA" id="ARBA00023004"/>
    </source>
</evidence>
<proteinExistence type="predicted"/>
<evidence type="ECO:0000313" key="7">
    <source>
        <dbReference type="Proteomes" id="UP001235269"/>
    </source>
</evidence>
<dbReference type="InterPro" id="IPR009056">
    <property type="entry name" value="Cyt_c-like_dom"/>
</dbReference>
<dbReference type="Proteomes" id="UP001235269">
    <property type="component" value="Unassembled WGS sequence"/>
</dbReference>
<dbReference type="EMBL" id="JAUSWH010000004">
    <property type="protein sequence ID" value="MDQ0455348.1"/>
    <property type="molecule type" value="Genomic_DNA"/>
</dbReference>
<accession>A0ABU0ICK9</accession>
<dbReference type="RefSeq" id="WP_307157538.1">
    <property type="nucleotide sequence ID" value="NZ_JAUSWH010000004.1"/>
</dbReference>
<dbReference type="PANTHER" id="PTHR30600:SF4">
    <property type="entry name" value="CYTOCHROME C DOMAIN-CONTAINING PROTEIN"/>
    <property type="match status" value="1"/>
</dbReference>
<dbReference type="SUPFAM" id="SSF46626">
    <property type="entry name" value="Cytochrome c"/>
    <property type="match status" value="1"/>
</dbReference>
<evidence type="ECO:0000256" key="2">
    <source>
        <dbReference type="ARBA" id="ARBA00022723"/>
    </source>
</evidence>
<dbReference type="InterPro" id="IPR051395">
    <property type="entry name" value="Cytochrome_c_Peroxidase/MauG"/>
</dbReference>
<dbReference type="InterPro" id="IPR036909">
    <property type="entry name" value="Cyt_c-like_dom_sf"/>
</dbReference>
<protein>
    <submittedName>
        <fullName evidence="6">CxxC motif-containing protein (DUF1111 family)</fullName>
    </submittedName>
</protein>
<keyword evidence="3 4" id="KW-0408">Iron</keyword>
<dbReference type="Pfam" id="PF06537">
    <property type="entry name" value="DHOR"/>
    <property type="match status" value="1"/>
</dbReference>
<dbReference type="PANTHER" id="PTHR30600">
    <property type="entry name" value="CYTOCHROME C PEROXIDASE-RELATED"/>
    <property type="match status" value="1"/>
</dbReference>
<dbReference type="InterPro" id="IPR010538">
    <property type="entry name" value="DHOR"/>
</dbReference>
<dbReference type="PROSITE" id="PS51007">
    <property type="entry name" value="CYTC"/>
    <property type="match status" value="1"/>
</dbReference>
<dbReference type="Gene3D" id="1.10.760.10">
    <property type="entry name" value="Cytochrome c-like domain"/>
    <property type="match status" value="1"/>
</dbReference>
<keyword evidence="1 4" id="KW-0349">Heme</keyword>
<feature type="domain" description="Cytochrome c" evidence="5">
    <location>
        <begin position="403"/>
        <end position="535"/>
    </location>
</feature>
<comment type="caution">
    <text evidence="6">The sequence shown here is derived from an EMBL/GenBank/DDBJ whole genome shotgun (WGS) entry which is preliminary data.</text>
</comment>
<keyword evidence="2 4" id="KW-0479">Metal-binding</keyword>
<sequence length="535" mass="57394">MIRVAKQRLSFRRQAWDSAFPRLVPWAFLETPKAASAALLLALGLAFAASAEEPKGIQRPDLTAGERARVDTVTRPASDFSRAEPFEAMSAGSATFVGRVDHSVFRHALPSLSLEDQHRFVLGKALFEKLWVSAPSSTQASDGLGPLFNARSCESCHQNGGRGRPPTEAGDATSMFLRLARPARDRQEQAEIAALKRLNMPDDTYGRQLQDHAVPGLAAEGQVAVTYDDVPVTLSGGETVVLRRPHYAVTDLAYGPLGPDTTLSPRIANPMIGMGLIEAIAEADILALAGQQASDGKGIKGTPAFVLDHLSGQKVLGRFGWKAENGSVRDQSASALAGDIGISSPDDLRHAGDCTAAEKACLALPNGVQARLGATEAPPPVLDLMTLYAESLAPPKRRTVDDPAVLKGKAAFYGAGCATCHHPKFVTRSDAANPAFAFQLIWPYSDFLLHDMGEDLADGQQVGLASGRQWRTPPLWGIGLARTVNGHAFYLHDGRARSLDEAILWHGGEAEEAREAFRSMTPDDRRALVTFLESL</sequence>